<sequence>MDQNKLAQNLTEIDGLLRKMFQNEGYYTDLKNELEAIRKENNEATLKLAVLGEFSAGKTTVINALLKEEVLTTADEPTTAINTYLTYGQKKKFFLVEPNRKPVDIKPKNLKAHLTQNSHANARIEYHHPNKILKSGWVIIDTPGSNVENQAHDAMRQKAIEESAAAIYVINAQQPVSKSFIQFLQKHKENLGKFIFVLNKCDQLEDELIDDIDKTIERTKAHVKKSIKEYTGIEVQEVYSISALYAHHVSEDKRAWVKTFNDFQTDLEEVLNTNRQQLLLFRSISLQNRLMAKMGMLATSKEEWYNDRLSEIVGEVETVEGFKERVLIPLKKEISQMFNELEQNTNKMQDKLYHEAEKEIEEIIDSASSVNVLKNSVPSRINNYMNNMTRKITDEVQKEHNKVSDYASQVITQSLKEHVQKLRMAYDFLVKEKTLCWEKDSKAFLIAVVLGAIAGFFAFHESYYMIEFSALIGIGTALCAFALAYKRKEPELFNVITPNTNITFQTKMIIPGSVSNATDPGATGATGAGGGALFGAFVAGPLGAVAGAAIGGFLGSLFGSDLYDLKREYKASVIRELRSSTYGYRGQISSAIKSSRNSMMSEIEKTLETNLSKYDVLLEAIMEHHADAKRKTIHSKEEIENGRILVEKKIESMEKNLDEHAKIAGIARISDLKGKSSGDQAPETSLAPTVVVRKEYNKPVYNASRARQYIGEEKLKKKATTFKKVVFITGILLFVMAFITAGLNSAKEPLRGVADQPVQKDSISEPVKSVTPKAEPVKIETAKNETIEVETTGVIKWNVNYRTDYEVRMGDYVGEILNGKPHGEGTWTNNEGRKYVGEWAEGKRHGRGTLTLADGDEYVGEYFEGKRHGQSTYTWADGRKYVGEWTEGVPNGKGTMYRLNGDVYEGDVKGEANDSGGWSFVYHGYGTYAWDEGSIYVGEWADDKRHGQGTYTWADGRKYVGEWTEGVPNGIGIMYRLNGEVYEGDVRGEAKESGGWSLVFHGQGTYTWDDGRKYIGEFFEGKRHGQGTYTLADGTIESGIWHEGELVVQDELAISIDHEDQTSKNETVKMEWNVNCGTDYDVRMGTYVGEVLDGRPHGEGTWSDNEGRLYVGSWKNGTNHGRGAYTWIDGSIYVGDFENGNFHGQGTLTASDGWKYVGYFANNEFNGQGIYTYTDGRKFVGAWQDGRKHGQGSEYFANGTLDIEGRWINDEYVGN</sequence>
<proteinExistence type="predicted"/>
<gene>
    <name evidence="4" type="ORF">AAIG11_07125</name>
</gene>
<feature type="transmembrane region" description="Helical" evidence="2">
    <location>
        <begin position="465"/>
        <end position="485"/>
    </location>
</feature>
<dbReference type="Gene3D" id="2.20.110.10">
    <property type="entry name" value="Histone H3 K4-specific methyltransferase SET7/9 N-terminal domain"/>
    <property type="match status" value="6"/>
</dbReference>
<keyword evidence="2" id="KW-0812">Transmembrane</keyword>
<evidence type="ECO:0000313" key="4">
    <source>
        <dbReference type="EMBL" id="MEN1760237.1"/>
    </source>
</evidence>
<feature type="domain" description="Dynamin N-terminal" evidence="3">
    <location>
        <begin position="48"/>
        <end position="200"/>
    </location>
</feature>
<reference evidence="4 5" key="1">
    <citation type="submission" date="2024-04" db="EMBL/GenBank/DDBJ databases">
        <title>Genome sequencing and metabolic network reconstruction of aminoacids and betaine degradation by Anoxynatronum sibiricum.</title>
        <authorList>
            <person name="Detkova E.N."/>
            <person name="Boltjanskaja Y.V."/>
            <person name="Mardanov A.V."/>
            <person name="Kevbrin V."/>
        </authorList>
    </citation>
    <scope>NUCLEOTIDE SEQUENCE [LARGE SCALE GENOMIC DNA]</scope>
    <source>
        <strain evidence="4 5">Z-7981</strain>
    </source>
</reference>
<dbReference type="PANTHER" id="PTHR43215">
    <property type="entry name" value="RADIAL SPOKE HEAD 1 HOMOLOG"/>
    <property type="match status" value="1"/>
</dbReference>
<dbReference type="RefSeq" id="WP_343185561.1">
    <property type="nucleotide sequence ID" value="NZ_JBCITM010000006.1"/>
</dbReference>
<feature type="transmembrane region" description="Helical" evidence="2">
    <location>
        <begin position="443"/>
        <end position="459"/>
    </location>
</feature>
<protein>
    <submittedName>
        <fullName evidence="4">Dynamin family protein</fullName>
    </submittedName>
</protein>
<evidence type="ECO:0000256" key="2">
    <source>
        <dbReference type="SAM" id="Phobius"/>
    </source>
</evidence>
<accession>A0ABU9VSU6</accession>
<dbReference type="Pfam" id="PF02493">
    <property type="entry name" value="MORN"/>
    <property type="match status" value="14"/>
</dbReference>
<dbReference type="Gene3D" id="3.40.50.300">
    <property type="entry name" value="P-loop containing nucleotide triphosphate hydrolases"/>
    <property type="match status" value="1"/>
</dbReference>
<dbReference type="Proteomes" id="UP001407405">
    <property type="component" value="Unassembled WGS sequence"/>
</dbReference>
<dbReference type="EMBL" id="JBCITM010000006">
    <property type="protein sequence ID" value="MEN1760237.1"/>
    <property type="molecule type" value="Genomic_DNA"/>
</dbReference>
<dbReference type="InterPro" id="IPR027417">
    <property type="entry name" value="P-loop_NTPase"/>
</dbReference>
<comment type="caution">
    <text evidence="4">The sequence shown here is derived from an EMBL/GenBank/DDBJ whole genome shotgun (WGS) entry which is preliminary data.</text>
</comment>
<evidence type="ECO:0000256" key="1">
    <source>
        <dbReference type="ARBA" id="ARBA00022737"/>
    </source>
</evidence>
<evidence type="ECO:0000313" key="5">
    <source>
        <dbReference type="Proteomes" id="UP001407405"/>
    </source>
</evidence>
<dbReference type="InterPro" id="IPR045063">
    <property type="entry name" value="Dynamin_N"/>
</dbReference>
<organism evidence="4 5">
    <name type="scientific">Anoxynatronum sibiricum</name>
    <dbReference type="NCBI Taxonomy" id="210623"/>
    <lineage>
        <taxon>Bacteria</taxon>
        <taxon>Bacillati</taxon>
        <taxon>Bacillota</taxon>
        <taxon>Clostridia</taxon>
        <taxon>Eubacteriales</taxon>
        <taxon>Clostridiaceae</taxon>
        <taxon>Anoxynatronum</taxon>
    </lineage>
</organism>
<feature type="transmembrane region" description="Helical" evidence="2">
    <location>
        <begin position="725"/>
        <end position="743"/>
    </location>
</feature>
<dbReference type="CDD" id="cd09912">
    <property type="entry name" value="DLP_2"/>
    <property type="match status" value="1"/>
</dbReference>
<dbReference type="PANTHER" id="PTHR43215:SF14">
    <property type="entry name" value="RADIAL SPOKE HEAD 1 HOMOLOG"/>
    <property type="match status" value="1"/>
</dbReference>
<keyword evidence="2" id="KW-1133">Transmembrane helix</keyword>
<name>A0ABU9VSU6_9CLOT</name>
<dbReference type="SUPFAM" id="SSF52540">
    <property type="entry name" value="P-loop containing nucleoside triphosphate hydrolases"/>
    <property type="match status" value="1"/>
</dbReference>
<dbReference type="Pfam" id="PF00350">
    <property type="entry name" value="Dynamin_N"/>
    <property type="match status" value="1"/>
</dbReference>
<dbReference type="InterPro" id="IPR003409">
    <property type="entry name" value="MORN"/>
</dbReference>
<keyword evidence="5" id="KW-1185">Reference proteome</keyword>
<keyword evidence="2" id="KW-0472">Membrane</keyword>
<keyword evidence="1" id="KW-0677">Repeat</keyword>
<evidence type="ECO:0000259" key="3">
    <source>
        <dbReference type="Pfam" id="PF00350"/>
    </source>
</evidence>
<dbReference type="SMART" id="SM00698">
    <property type="entry name" value="MORN"/>
    <property type="match status" value="12"/>
</dbReference>
<dbReference type="SUPFAM" id="SSF82185">
    <property type="entry name" value="Histone H3 K4-specific methyltransferase SET7/9 N-terminal domain"/>
    <property type="match status" value="4"/>
</dbReference>